<dbReference type="AlphaFoldDB" id="A0A6G1DGH1"/>
<organism evidence="2 3">
    <name type="scientific">Oryza meyeriana var. granulata</name>
    <dbReference type="NCBI Taxonomy" id="110450"/>
    <lineage>
        <taxon>Eukaryota</taxon>
        <taxon>Viridiplantae</taxon>
        <taxon>Streptophyta</taxon>
        <taxon>Embryophyta</taxon>
        <taxon>Tracheophyta</taxon>
        <taxon>Spermatophyta</taxon>
        <taxon>Magnoliopsida</taxon>
        <taxon>Liliopsida</taxon>
        <taxon>Poales</taxon>
        <taxon>Poaceae</taxon>
        <taxon>BOP clade</taxon>
        <taxon>Oryzoideae</taxon>
        <taxon>Oryzeae</taxon>
        <taxon>Oryzinae</taxon>
        <taxon>Oryza</taxon>
        <taxon>Oryza meyeriana</taxon>
    </lineage>
</organism>
<feature type="region of interest" description="Disordered" evidence="1">
    <location>
        <begin position="18"/>
        <end position="43"/>
    </location>
</feature>
<evidence type="ECO:0000313" key="2">
    <source>
        <dbReference type="EMBL" id="KAF0911284.1"/>
    </source>
</evidence>
<accession>A0A6G1DGH1</accession>
<dbReference type="EMBL" id="SPHZ02000006">
    <property type="protein sequence ID" value="KAF0911284.1"/>
    <property type="molecule type" value="Genomic_DNA"/>
</dbReference>
<keyword evidence="3" id="KW-1185">Reference proteome</keyword>
<name>A0A6G1DGH1_9ORYZ</name>
<sequence>MAFALKASAASAAAAAAATPSASSLSVAAAPGRRGGAAERVSFRGGPLPKVAIRADAAAVGEDESVISGTFAKLREQGKPPQAPPLASIFVGTCR</sequence>
<dbReference type="Proteomes" id="UP000479710">
    <property type="component" value="Unassembled WGS sequence"/>
</dbReference>
<evidence type="ECO:0000256" key="1">
    <source>
        <dbReference type="SAM" id="MobiDB-lite"/>
    </source>
</evidence>
<evidence type="ECO:0000313" key="3">
    <source>
        <dbReference type="Proteomes" id="UP000479710"/>
    </source>
</evidence>
<feature type="compositionally biased region" description="Low complexity" evidence="1">
    <location>
        <begin position="18"/>
        <end position="32"/>
    </location>
</feature>
<reference evidence="2 3" key="1">
    <citation type="submission" date="2019-11" db="EMBL/GenBank/DDBJ databases">
        <title>Whole genome sequence of Oryza granulata.</title>
        <authorList>
            <person name="Li W."/>
        </authorList>
    </citation>
    <scope>NUCLEOTIDE SEQUENCE [LARGE SCALE GENOMIC DNA]</scope>
    <source>
        <strain evidence="3">cv. Menghai</strain>
        <tissue evidence="2">Leaf</tissue>
    </source>
</reference>
<comment type="caution">
    <text evidence="2">The sequence shown here is derived from an EMBL/GenBank/DDBJ whole genome shotgun (WGS) entry which is preliminary data.</text>
</comment>
<dbReference type="EMBL" id="SPHZ02000006">
    <property type="protein sequence ID" value="KAF0911283.1"/>
    <property type="molecule type" value="Genomic_DNA"/>
</dbReference>
<proteinExistence type="predicted"/>
<protein>
    <submittedName>
        <fullName evidence="2">Uncharacterized protein</fullName>
    </submittedName>
</protein>
<gene>
    <name evidence="2" type="ORF">E2562_008039</name>
</gene>